<name>A0A0P9RJD4_PSEA0</name>
<accession>A0A0P9RJD4</accession>
<sequence>MQHIEKLRQFIQRSAPQKCPQRRYPRVIARCLKHHIGVFLDVHAAKFPDHDGTAVQPIAALAKQHRARRGELDGRRDGQQWQGDQQQNQTGQDDVFGALYQAPGTVHGRIENADAGQAIDAFTAGMQQVEHEHVGNQVHRGGGVAQAGNQLAQLRLGAEREGDVHLVYPACAGIFDQLVQITQHWQTTFFSLQIHLLRVRVVKPQQVQSHPRREGDRAGQSLADLTGPDNCHPARIEAVPTQSVQGQADQQSIAAQHRKRQGEPAHLAVIGQLRLVEQQAVQ</sequence>
<dbReference type="EMBL" id="LJQI01000209">
    <property type="protein sequence ID" value="KPX28889.1"/>
    <property type="molecule type" value="Genomic_DNA"/>
</dbReference>
<gene>
    <name evidence="2" type="ORF">ALO70_200123</name>
</gene>
<protein>
    <submittedName>
        <fullName evidence="2">Uncharacterized protein</fullName>
    </submittedName>
</protein>
<evidence type="ECO:0000256" key="1">
    <source>
        <dbReference type="SAM" id="MobiDB-lite"/>
    </source>
</evidence>
<feature type="compositionally biased region" description="Low complexity" evidence="1">
    <location>
        <begin position="79"/>
        <end position="89"/>
    </location>
</feature>
<evidence type="ECO:0000313" key="2">
    <source>
        <dbReference type="EMBL" id="KPX28889.1"/>
    </source>
</evidence>
<reference evidence="2 3" key="1">
    <citation type="submission" date="2015-09" db="EMBL/GenBank/DDBJ databases">
        <title>Genome announcement of multiple Pseudomonas syringae strains.</title>
        <authorList>
            <person name="Thakur S."/>
            <person name="Wang P.W."/>
            <person name="Gong Y."/>
            <person name="Weir B.S."/>
            <person name="Guttman D.S."/>
        </authorList>
    </citation>
    <scope>NUCLEOTIDE SEQUENCE [LARGE SCALE GENOMIC DNA]</scope>
    <source>
        <strain evidence="2 3">ICMP4455</strain>
    </source>
</reference>
<evidence type="ECO:0000313" key="3">
    <source>
        <dbReference type="Proteomes" id="UP000050490"/>
    </source>
</evidence>
<comment type="caution">
    <text evidence="2">The sequence shown here is derived from an EMBL/GenBank/DDBJ whole genome shotgun (WGS) entry which is preliminary data.</text>
</comment>
<organism evidence="2 3">
    <name type="scientific">Pseudomonas amygdali pv. eriobotryae</name>
    <dbReference type="NCBI Taxonomy" id="129137"/>
    <lineage>
        <taxon>Bacteria</taxon>
        <taxon>Pseudomonadati</taxon>
        <taxon>Pseudomonadota</taxon>
        <taxon>Gammaproteobacteria</taxon>
        <taxon>Pseudomonadales</taxon>
        <taxon>Pseudomonadaceae</taxon>
        <taxon>Pseudomonas</taxon>
        <taxon>Pseudomonas amygdali</taxon>
    </lineage>
</organism>
<dbReference type="AlphaFoldDB" id="A0A0P9RJD4"/>
<dbReference type="Proteomes" id="UP000050490">
    <property type="component" value="Unassembled WGS sequence"/>
</dbReference>
<proteinExistence type="predicted"/>
<feature type="region of interest" description="Disordered" evidence="1">
    <location>
        <begin position="63"/>
        <end position="89"/>
    </location>
</feature>
<feature type="compositionally biased region" description="Basic and acidic residues" evidence="1">
    <location>
        <begin position="69"/>
        <end position="78"/>
    </location>
</feature>
<feature type="region of interest" description="Disordered" evidence="1">
    <location>
        <begin position="205"/>
        <end position="233"/>
    </location>
</feature>